<evidence type="ECO:0000256" key="2">
    <source>
        <dbReference type="SAM" id="Phobius"/>
    </source>
</evidence>
<keyword evidence="2" id="KW-1133">Transmembrane helix</keyword>
<evidence type="ECO:0000256" key="1">
    <source>
        <dbReference type="SAM" id="MobiDB-lite"/>
    </source>
</evidence>
<comment type="caution">
    <text evidence="3">The sequence shown here is derived from an EMBL/GenBank/DDBJ whole genome shotgun (WGS) entry which is preliminary data.</text>
</comment>
<sequence>MEDVSDAEPDPSERTRTTLRPVRRAPNFAQFLITGTVVGVLLGLWVGSRDGSGGYSDTTAMGFFAVIFGGLGALLAGAIAVLIDKRSLR</sequence>
<proteinExistence type="predicted"/>
<dbReference type="AlphaFoldDB" id="A0A0L6CKI6"/>
<feature type="transmembrane region" description="Helical" evidence="2">
    <location>
        <begin position="28"/>
        <end position="48"/>
    </location>
</feature>
<keyword evidence="2" id="KW-0812">Transmembrane</keyword>
<name>A0A0L6CKI6_9MICO</name>
<organism evidence="3 4">
    <name type="scientific">Luteipulveratus halotolerans</name>
    <dbReference type="NCBI Taxonomy" id="1631356"/>
    <lineage>
        <taxon>Bacteria</taxon>
        <taxon>Bacillati</taxon>
        <taxon>Actinomycetota</taxon>
        <taxon>Actinomycetes</taxon>
        <taxon>Micrococcales</taxon>
        <taxon>Dermacoccaceae</taxon>
        <taxon>Luteipulveratus</taxon>
    </lineage>
</organism>
<reference evidence="4" key="1">
    <citation type="submission" date="2015-03" db="EMBL/GenBank/DDBJ databases">
        <title>Luteipulveratus halotolerans sp. nov., a novel actinobacterium (Dermacoccaceae) from Sarawak, Malaysia.</title>
        <authorList>
            <person name="Juboi H."/>
            <person name="Basik A."/>
            <person name="Shamsul S.S."/>
            <person name="Arnold P."/>
            <person name="Schmitt E.K."/>
            <person name="Sanglier J.-J."/>
            <person name="Yeo T."/>
        </authorList>
    </citation>
    <scope>NUCLEOTIDE SEQUENCE [LARGE SCALE GENOMIC DNA]</scope>
    <source>
        <strain evidence="4">C296001</strain>
    </source>
</reference>
<feature type="compositionally biased region" description="Acidic residues" evidence="1">
    <location>
        <begin position="1"/>
        <end position="10"/>
    </location>
</feature>
<accession>A0A0L6CKI6</accession>
<dbReference type="EMBL" id="LAIR01000002">
    <property type="protein sequence ID" value="KNX38287.1"/>
    <property type="molecule type" value="Genomic_DNA"/>
</dbReference>
<dbReference type="Proteomes" id="UP000037397">
    <property type="component" value="Unassembled WGS sequence"/>
</dbReference>
<evidence type="ECO:0000313" key="4">
    <source>
        <dbReference type="Proteomes" id="UP000037397"/>
    </source>
</evidence>
<protein>
    <submittedName>
        <fullName evidence="3">Uncharacterized protein</fullName>
    </submittedName>
</protein>
<keyword evidence="4" id="KW-1185">Reference proteome</keyword>
<keyword evidence="2" id="KW-0472">Membrane</keyword>
<dbReference type="STRING" id="1631356.VV01_15910"/>
<gene>
    <name evidence="3" type="ORF">VV01_15910</name>
</gene>
<feature type="region of interest" description="Disordered" evidence="1">
    <location>
        <begin position="1"/>
        <end position="20"/>
    </location>
</feature>
<evidence type="ECO:0000313" key="3">
    <source>
        <dbReference type="EMBL" id="KNX38287.1"/>
    </source>
</evidence>
<feature type="transmembrane region" description="Helical" evidence="2">
    <location>
        <begin position="60"/>
        <end position="83"/>
    </location>
</feature>